<evidence type="ECO:0000256" key="2">
    <source>
        <dbReference type="SAM" id="SignalP"/>
    </source>
</evidence>
<feature type="domain" description="Transglycosylase SLT" evidence="3">
    <location>
        <begin position="80"/>
        <end position="148"/>
    </location>
</feature>
<keyword evidence="5" id="KW-1185">Reference proteome</keyword>
<dbReference type="PROSITE" id="PS51257">
    <property type="entry name" value="PROKAR_LIPOPROTEIN"/>
    <property type="match status" value="1"/>
</dbReference>
<dbReference type="SUPFAM" id="SSF53955">
    <property type="entry name" value="Lysozyme-like"/>
    <property type="match status" value="1"/>
</dbReference>
<dbReference type="Proteomes" id="UP000285908">
    <property type="component" value="Unassembled WGS sequence"/>
</dbReference>
<reference evidence="4 5" key="1">
    <citation type="submission" date="2018-11" db="EMBL/GenBank/DDBJ databases">
        <title>Mesobaculum littorinae gen. nov., sp. nov., isolated from Littorina scabra that represents a novel genus of the order Rhodobacteraceae.</title>
        <authorList>
            <person name="Li F."/>
        </authorList>
    </citation>
    <scope>NUCLEOTIDE SEQUENCE [LARGE SCALE GENOMIC DNA]</scope>
    <source>
        <strain evidence="4 5">M0103</strain>
    </source>
</reference>
<organism evidence="4 5">
    <name type="scientific">Mesobaculum littorinae</name>
    <dbReference type="NCBI Taxonomy" id="2486419"/>
    <lineage>
        <taxon>Bacteria</taxon>
        <taxon>Pseudomonadati</taxon>
        <taxon>Pseudomonadota</taxon>
        <taxon>Alphaproteobacteria</taxon>
        <taxon>Rhodobacterales</taxon>
        <taxon>Roseobacteraceae</taxon>
        <taxon>Mesobaculum</taxon>
    </lineage>
</organism>
<dbReference type="RefSeq" id="WP_127906021.1">
    <property type="nucleotide sequence ID" value="NZ_RQXX01000002.1"/>
</dbReference>
<comment type="similarity">
    <text evidence="1">Belongs to the virb1 family.</text>
</comment>
<evidence type="ECO:0000256" key="1">
    <source>
        <dbReference type="ARBA" id="ARBA00009387"/>
    </source>
</evidence>
<dbReference type="Pfam" id="PF01464">
    <property type="entry name" value="SLT"/>
    <property type="match status" value="1"/>
</dbReference>
<feature type="signal peptide" evidence="2">
    <location>
        <begin position="1"/>
        <end position="20"/>
    </location>
</feature>
<keyword evidence="2" id="KW-0732">Signal</keyword>
<proteinExistence type="inferred from homology"/>
<dbReference type="EMBL" id="RQXX01000002">
    <property type="protein sequence ID" value="RVV98790.1"/>
    <property type="molecule type" value="Genomic_DNA"/>
</dbReference>
<evidence type="ECO:0000259" key="3">
    <source>
        <dbReference type="Pfam" id="PF01464"/>
    </source>
</evidence>
<feature type="chain" id="PRO_5019505664" evidence="2">
    <location>
        <begin position="21"/>
        <end position="195"/>
    </location>
</feature>
<gene>
    <name evidence="4" type="ORF">EKE94_07775</name>
</gene>
<accession>A0A438AJA6</accession>
<sequence>MTRIFLVLALGAMLAGCATKPEPTEPSATRPVMRWDHRPEAPLWTDAALNALQSNGAALPNFTPADIETYCPGYATASTEDRAAFWAGLFSALAEHESTWNPGAVGGGGQWYGLLQILPSTARSYGCRATSGAALKDGAANLSCAVRIASRQVLSRGNVSRGMRDWGPFHSASKRSEMQAWTRAQPYCAVKVKAK</sequence>
<dbReference type="AlphaFoldDB" id="A0A438AJA6"/>
<name>A0A438AJA6_9RHOB</name>
<evidence type="ECO:0000313" key="4">
    <source>
        <dbReference type="EMBL" id="RVV98790.1"/>
    </source>
</evidence>
<dbReference type="OrthoDB" id="5763339at2"/>
<evidence type="ECO:0000313" key="5">
    <source>
        <dbReference type="Proteomes" id="UP000285908"/>
    </source>
</evidence>
<protein>
    <submittedName>
        <fullName evidence="4">Lytic transglycosylase</fullName>
    </submittedName>
</protein>
<dbReference type="InterPro" id="IPR008258">
    <property type="entry name" value="Transglycosylase_SLT_dom_1"/>
</dbReference>
<dbReference type="Gene3D" id="1.10.530.10">
    <property type="match status" value="1"/>
</dbReference>
<dbReference type="InterPro" id="IPR023346">
    <property type="entry name" value="Lysozyme-like_dom_sf"/>
</dbReference>
<comment type="caution">
    <text evidence="4">The sequence shown here is derived from an EMBL/GenBank/DDBJ whole genome shotgun (WGS) entry which is preliminary data.</text>
</comment>